<accession>A0ABR6Z1A2</accession>
<organism evidence="4 5">
    <name type="scientific">Acetobacterium malicum</name>
    <dbReference type="NCBI Taxonomy" id="52692"/>
    <lineage>
        <taxon>Bacteria</taxon>
        <taxon>Bacillati</taxon>
        <taxon>Bacillota</taxon>
        <taxon>Clostridia</taxon>
        <taxon>Eubacteriales</taxon>
        <taxon>Eubacteriaceae</taxon>
        <taxon>Acetobacterium</taxon>
    </lineage>
</organism>
<dbReference type="Pfam" id="PF00440">
    <property type="entry name" value="TetR_N"/>
    <property type="match status" value="1"/>
</dbReference>
<reference evidence="4 5" key="1">
    <citation type="journal article" date="2020" name="mSystems">
        <title>Defining Genomic and Predicted Metabolic Features of the Acetobacterium Genus.</title>
        <authorList>
            <person name="Ross D.E."/>
            <person name="Marshall C.W."/>
            <person name="Gulliver D."/>
            <person name="May H.D."/>
            <person name="Norman R.S."/>
        </authorList>
    </citation>
    <scope>NUCLEOTIDE SEQUENCE [LARGE SCALE GENOMIC DNA]</scope>
    <source>
        <strain evidence="4 5">DSM 4132</strain>
    </source>
</reference>
<keyword evidence="5" id="KW-1185">Reference proteome</keyword>
<evidence type="ECO:0000256" key="1">
    <source>
        <dbReference type="ARBA" id="ARBA00023125"/>
    </source>
</evidence>
<feature type="domain" description="HTH tetR-type" evidence="3">
    <location>
        <begin position="14"/>
        <end position="74"/>
    </location>
</feature>
<comment type="caution">
    <text evidence="4">The sequence shown here is derived from an EMBL/GenBank/DDBJ whole genome shotgun (WGS) entry which is preliminary data.</text>
</comment>
<dbReference type="PRINTS" id="PR00455">
    <property type="entry name" value="HTHTETR"/>
</dbReference>
<dbReference type="Gene3D" id="1.10.357.10">
    <property type="entry name" value="Tetracycline Repressor, domain 2"/>
    <property type="match status" value="1"/>
</dbReference>
<dbReference type="EMBL" id="WJBE01000022">
    <property type="protein sequence ID" value="MBC3901213.1"/>
    <property type="molecule type" value="Genomic_DNA"/>
</dbReference>
<dbReference type="InterPro" id="IPR009057">
    <property type="entry name" value="Homeodomain-like_sf"/>
</dbReference>
<name>A0ABR6Z1A2_9FIRM</name>
<evidence type="ECO:0000256" key="2">
    <source>
        <dbReference type="PROSITE-ProRule" id="PRU00335"/>
    </source>
</evidence>
<dbReference type="Proteomes" id="UP000622405">
    <property type="component" value="Unassembled WGS sequence"/>
</dbReference>
<protein>
    <submittedName>
        <fullName evidence="4">TetR family transcriptional regulator</fullName>
    </submittedName>
</protein>
<gene>
    <name evidence="4" type="ORF">GH811_16500</name>
</gene>
<dbReference type="SUPFAM" id="SSF46689">
    <property type="entry name" value="Homeodomain-like"/>
    <property type="match status" value="1"/>
</dbReference>
<evidence type="ECO:0000259" key="3">
    <source>
        <dbReference type="PROSITE" id="PS50977"/>
    </source>
</evidence>
<feature type="DNA-binding region" description="H-T-H motif" evidence="2">
    <location>
        <begin position="37"/>
        <end position="56"/>
    </location>
</feature>
<sequence length="222" mass="26488">MENKMIPQKLSKGLQTKISMINAAKMLFHQNGFKKTSAKEICEKARVNHKNFNYYFKSKDSLLTEIYSELYMKSYSFIESKITYEINSIEKNTFAAYIYYSGIFVDENTIRFQQEIYDQLSSSAYMGQNFNHVYHQFFRDMGKEIDQDEIDNIRFAELGLRRELILRFIENPGNKTIYDVITTMHLYRGRLLQMDETLTKSYLFNALEFEHKHDHSHIRLLI</sequence>
<keyword evidence="1 2" id="KW-0238">DNA-binding</keyword>
<evidence type="ECO:0000313" key="5">
    <source>
        <dbReference type="Proteomes" id="UP000622405"/>
    </source>
</evidence>
<dbReference type="InterPro" id="IPR001647">
    <property type="entry name" value="HTH_TetR"/>
</dbReference>
<evidence type="ECO:0000313" key="4">
    <source>
        <dbReference type="EMBL" id="MBC3901213.1"/>
    </source>
</evidence>
<dbReference type="PROSITE" id="PS50977">
    <property type="entry name" value="HTH_TETR_2"/>
    <property type="match status" value="1"/>
</dbReference>
<proteinExistence type="predicted"/>